<dbReference type="AlphaFoldDB" id="A0A246HQZ8"/>
<dbReference type="InterPro" id="IPR011990">
    <property type="entry name" value="TPR-like_helical_dom_sf"/>
</dbReference>
<dbReference type="Gene3D" id="1.20.58.320">
    <property type="entry name" value="TPR-like"/>
    <property type="match status" value="1"/>
</dbReference>
<dbReference type="Pfam" id="PF06041">
    <property type="entry name" value="DUF924"/>
    <property type="match status" value="1"/>
</dbReference>
<accession>A0A246HQZ8</accession>
<dbReference type="InterPro" id="IPR010323">
    <property type="entry name" value="DUF924"/>
</dbReference>
<evidence type="ECO:0000313" key="1">
    <source>
        <dbReference type="EMBL" id="OWQ56359.1"/>
    </source>
</evidence>
<evidence type="ECO:0000313" key="2">
    <source>
        <dbReference type="Proteomes" id="UP000198157"/>
    </source>
</evidence>
<comment type="caution">
    <text evidence="1">The sequence shown here is derived from an EMBL/GenBank/DDBJ whole genome shotgun (WGS) entry which is preliminary data.</text>
</comment>
<dbReference type="OrthoDB" id="7593450at2"/>
<dbReference type="Gene3D" id="1.25.40.10">
    <property type="entry name" value="Tetratricopeptide repeat domain"/>
    <property type="match status" value="1"/>
</dbReference>
<proteinExistence type="predicted"/>
<evidence type="ECO:0008006" key="3">
    <source>
        <dbReference type="Google" id="ProtNLM"/>
    </source>
</evidence>
<organism evidence="1 2">
    <name type="scientific">Stenotrophomonas maltophilia</name>
    <name type="common">Pseudomonas maltophilia</name>
    <name type="synonym">Xanthomonas maltophilia</name>
    <dbReference type="NCBI Taxonomy" id="40324"/>
    <lineage>
        <taxon>Bacteria</taxon>
        <taxon>Pseudomonadati</taxon>
        <taxon>Pseudomonadota</taxon>
        <taxon>Gammaproteobacteria</taxon>
        <taxon>Lysobacterales</taxon>
        <taxon>Lysobacteraceae</taxon>
        <taxon>Stenotrophomonas</taxon>
        <taxon>Stenotrophomonas maltophilia group</taxon>
    </lineage>
</organism>
<name>A0A246HQZ8_STEMA</name>
<protein>
    <recommendedName>
        <fullName evidence="3">DUF924 family protein</fullName>
    </recommendedName>
</protein>
<sequence>MDVAAQVVEFWRDAGPQQWFARDDAFDARFRQQFQEEHFAAARRAREHWLSSADGALALMILLDQFPRNCFRDTAHSYATDGLARHYAMRAVEEGLDLQLVPKLRAFIYLPFEHSEDPQDQERSVAMFDALGDKEYLQYAELHRDIIRRFGRFPHRNAVLGRMPTPEELDYLAEGGFAG</sequence>
<dbReference type="EMBL" id="NIVS01000007">
    <property type="protein sequence ID" value="OWQ56359.1"/>
    <property type="molecule type" value="Genomic_DNA"/>
</dbReference>
<reference evidence="1 2" key="1">
    <citation type="submission" date="2017-06" db="EMBL/GenBank/DDBJ databases">
        <authorList>
            <person name="Kim H.J."/>
            <person name="Triplett B.A."/>
        </authorList>
    </citation>
    <scope>NUCLEOTIDE SEQUENCE [LARGE SCALE GENOMIC DNA]</scope>
    <source>
        <strain evidence="1 2">13146</strain>
    </source>
</reference>
<dbReference type="Proteomes" id="UP000198157">
    <property type="component" value="Unassembled WGS sequence"/>
</dbReference>
<dbReference type="SUPFAM" id="SSF48452">
    <property type="entry name" value="TPR-like"/>
    <property type="match status" value="1"/>
</dbReference>
<gene>
    <name evidence="1" type="ORF">CEE60_02470</name>
</gene>